<dbReference type="Pfam" id="PF01250">
    <property type="entry name" value="Ribosomal_S6"/>
    <property type="match status" value="1"/>
</dbReference>
<dbReference type="GO" id="GO:0005840">
    <property type="term" value="C:ribosome"/>
    <property type="evidence" value="ECO:0007669"/>
    <property type="project" value="UniProtKB-KW"/>
</dbReference>
<comment type="caution">
    <text evidence="8">The sequence shown here is derived from an EMBL/GenBank/DDBJ whole genome shotgun (WGS) entry which is preliminary data.</text>
</comment>
<evidence type="ECO:0000256" key="2">
    <source>
        <dbReference type="ARBA" id="ARBA00022980"/>
    </source>
</evidence>
<dbReference type="CDD" id="cd00473">
    <property type="entry name" value="bS6"/>
    <property type="match status" value="1"/>
</dbReference>
<evidence type="ECO:0000256" key="1">
    <source>
        <dbReference type="ARBA" id="ARBA00009512"/>
    </source>
</evidence>
<feature type="region of interest" description="Disordered" evidence="7">
    <location>
        <begin position="115"/>
        <end position="140"/>
    </location>
</feature>
<keyword evidence="6" id="KW-0694">RNA-binding</keyword>
<sequence>MRRYETIYILRPNMSETEISSIIDNTTAILTSNGGTTIQLDKWGMRKLAYEIKKESLGYYVYCDYTANPAECAEMERKFRIDDSVLKYMTVKLNKDISSEEVAAVMAEIESRDAANAAAADEENAEAAVDSQDQADSAAE</sequence>
<reference evidence="8 9" key="1">
    <citation type="submission" date="2020-08" db="EMBL/GenBank/DDBJ databases">
        <title>Bridging the membrane lipid divide: bacteria of the FCB group superphylum have the potential to synthesize archaeal ether lipids.</title>
        <authorList>
            <person name="Villanueva L."/>
            <person name="Von Meijenfeldt F.A.B."/>
            <person name="Westbye A.B."/>
            <person name="Yadav S."/>
            <person name="Hopmans E.C."/>
            <person name="Dutilh B.E."/>
            <person name="Sinninghe Damste J.S."/>
        </authorList>
    </citation>
    <scope>NUCLEOTIDE SEQUENCE [LARGE SCALE GENOMIC DNA]</scope>
    <source>
        <strain evidence="8">NIOZ-UU81</strain>
    </source>
</reference>
<keyword evidence="2 6" id="KW-0689">Ribosomal protein</keyword>
<feature type="compositionally biased region" description="Low complexity" evidence="7">
    <location>
        <begin position="126"/>
        <end position="140"/>
    </location>
</feature>
<dbReference type="GO" id="GO:0070181">
    <property type="term" value="F:small ribosomal subunit rRNA binding"/>
    <property type="evidence" value="ECO:0007669"/>
    <property type="project" value="TreeGrafter"/>
</dbReference>
<keyword evidence="3 6" id="KW-0687">Ribonucleoprotein</keyword>
<dbReference type="GO" id="GO:0003735">
    <property type="term" value="F:structural constituent of ribosome"/>
    <property type="evidence" value="ECO:0007669"/>
    <property type="project" value="InterPro"/>
</dbReference>
<evidence type="ECO:0000256" key="6">
    <source>
        <dbReference type="HAMAP-Rule" id="MF_00360"/>
    </source>
</evidence>
<comment type="function">
    <text evidence="4 6">Binds together with bS18 to 16S ribosomal RNA.</text>
</comment>
<dbReference type="PANTHER" id="PTHR21011">
    <property type="entry name" value="MITOCHONDRIAL 28S RIBOSOMAL PROTEIN S6"/>
    <property type="match status" value="1"/>
</dbReference>
<dbReference type="InterPro" id="IPR020814">
    <property type="entry name" value="Ribosomal_S6_plastid/chlpt"/>
</dbReference>
<proteinExistence type="inferred from homology"/>
<dbReference type="GO" id="GO:1990904">
    <property type="term" value="C:ribonucleoprotein complex"/>
    <property type="evidence" value="ECO:0007669"/>
    <property type="project" value="UniProtKB-KW"/>
</dbReference>
<dbReference type="Gene3D" id="3.30.70.60">
    <property type="match status" value="1"/>
</dbReference>
<dbReference type="InterPro" id="IPR014717">
    <property type="entry name" value="Transl_elong_EF1B/ribsomal_bS6"/>
</dbReference>
<evidence type="ECO:0000256" key="3">
    <source>
        <dbReference type="ARBA" id="ARBA00023274"/>
    </source>
</evidence>
<evidence type="ECO:0000256" key="7">
    <source>
        <dbReference type="SAM" id="MobiDB-lite"/>
    </source>
</evidence>
<accession>A0A8J6NBF7</accession>
<dbReference type="GO" id="GO:0006412">
    <property type="term" value="P:translation"/>
    <property type="evidence" value="ECO:0007669"/>
    <property type="project" value="UniProtKB-UniRule"/>
</dbReference>
<gene>
    <name evidence="6 8" type="primary">rpsF</name>
    <name evidence="8" type="ORF">H8E79_09265</name>
</gene>
<keyword evidence="6" id="KW-0699">rRNA-binding</keyword>
<evidence type="ECO:0000256" key="4">
    <source>
        <dbReference type="ARBA" id="ARBA00035104"/>
    </source>
</evidence>
<dbReference type="EMBL" id="JACNLK010000091">
    <property type="protein sequence ID" value="MBC8209337.1"/>
    <property type="molecule type" value="Genomic_DNA"/>
</dbReference>
<dbReference type="HAMAP" id="MF_00360">
    <property type="entry name" value="Ribosomal_bS6"/>
    <property type="match status" value="1"/>
</dbReference>
<evidence type="ECO:0000256" key="5">
    <source>
        <dbReference type="ARBA" id="ARBA00035294"/>
    </source>
</evidence>
<dbReference type="Proteomes" id="UP000599024">
    <property type="component" value="Unassembled WGS sequence"/>
</dbReference>
<dbReference type="GO" id="GO:0005737">
    <property type="term" value="C:cytoplasm"/>
    <property type="evidence" value="ECO:0007669"/>
    <property type="project" value="UniProtKB-ARBA"/>
</dbReference>
<comment type="similarity">
    <text evidence="1 6">Belongs to the bacterial ribosomal protein bS6 family.</text>
</comment>
<dbReference type="NCBIfam" id="TIGR00166">
    <property type="entry name" value="S6"/>
    <property type="match status" value="1"/>
</dbReference>
<name>A0A8J6NBF7_9BACT</name>
<evidence type="ECO:0000313" key="9">
    <source>
        <dbReference type="Proteomes" id="UP000599024"/>
    </source>
</evidence>
<protein>
    <recommendedName>
        <fullName evidence="5 6">Small ribosomal subunit protein bS6</fullName>
    </recommendedName>
</protein>
<dbReference type="SUPFAM" id="SSF54995">
    <property type="entry name" value="Ribosomal protein S6"/>
    <property type="match status" value="1"/>
</dbReference>
<organism evidence="8 9">
    <name type="scientific">Candidatus Desulfatifera sulfidica</name>
    <dbReference type="NCBI Taxonomy" id="2841691"/>
    <lineage>
        <taxon>Bacteria</taxon>
        <taxon>Pseudomonadati</taxon>
        <taxon>Thermodesulfobacteriota</taxon>
        <taxon>Desulfobulbia</taxon>
        <taxon>Desulfobulbales</taxon>
        <taxon>Desulfobulbaceae</taxon>
        <taxon>Candidatus Desulfatifera</taxon>
    </lineage>
</organism>
<dbReference type="InterPro" id="IPR035980">
    <property type="entry name" value="Ribosomal_bS6_sf"/>
</dbReference>
<dbReference type="InterPro" id="IPR000529">
    <property type="entry name" value="Ribosomal_bS6"/>
</dbReference>
<dbReference type="PANTHER" id="PTHR21011:SF1">
    <property type="entry name" value="SMALL RIBOSOMAL SUBUNIT PROTEIN BS6M"/>
    <property type="match status" value="1"/>
</dbReference>
<evidence type="ECO:0000313" key="8">
    <source>
        <dbReference type="EMBL" id="MBC8209337.1"/>
    </source>
</evidence>
<dbReference type="AlphaFoldDB" id="A0A8J6NBF7"/>